<proteinExistence type="predicted"/>
<evidence type="ECO:0000313" key="1">
    <source>
        <dbReference type="EMBL" id="CAL5981675.1"/>
    </source>
</evidence>
<reference evidence="1 2" key="1">
    <citation type="submission" date="2024-07" db="EMBL/GenBank/DDBJ databases">
        <authorList>
            <person name="Akdeniz Z."/>
        </authorList>
    </citation>
    <scope>NUCLEOTIDE SEQUENCE [LARGE SCALE GENOMIC DNA]</scope>
</reference>
<name>A0ABP1H287_9EUKA</name>
<gene>
    <name evidence="1" type="ORF">HINF_LOCUS6774</name>
</gene>
<accession>A0ABP1H287</accession>
<comment type="caution">
    <text evidence="1">The sequence shown here is derived from an EMBL/GenBank/DDBJ whole genome shotgun (WGS) entry which is preliminary data.</text>
</comment>
<dbReference type="EMBL" id="CAXDID020000013">
    <property type="protein sequence ID" value="CAL5981675.1"/>
    <property type="molecule type" value="Genomic_DNA"/>
</dbReference>
<protein>
    <submittedName>
        <fullName evidence="1">Hypothetical_protein</fullName>
    </submittedName>
</protein>
<dbReference type="Proteomes" id="UP001642409">
    <property type="component" value="Unassembled WGS sequence"/>
</dbReference>
<organism evidence="1 2">
    <name type="scientific">Hexamita inflata</name>
    <dbReference type="NCBI Taxonomy" id="28002"/>
    <lineage>
        <taxon>Eukaryota</taxon>
        <taxon>Metamonada</taxon>
        <taxon>Diplomonadida</taxon>
        <taxon>Hexamitidae</taxon>
        <taxon>Hexamitinae</taxon>
        <taxon>Hexamita</taxon>
    </lineage>
</organism>
<sequence length="119" mass="14217">MQILQDCRNGEQVKVIHAAVGGCRQLAGNIYPAKIIRYVQTTLTRLFIYFDKLNDICYQQVLIQLFNFINLIKKLLYNYYNLQSMNSDRWVHLWRNAYILISRVQDVMDIQVSFVYFQL</sequence>
<keyword evidence="2" id="KW-1185">Reference proteome</keyword>
<evidence type="ECO:0000313" key="2">
    <source>
        <dbReference type="Proteomes" id="UP001642409"/>
    </source>
</evidence>